<name>A0A1G7V858_CHIFI</name>
<dbReference type="RefSeq" id="WP_176842366.1">
    <property type="nucleotide sequence ID" value="NZ_FNBN01000005.1"/>
</dbReference>
<evidence type="ECO:0000313" key="2">
    <source>
        <dbReference type="Proteomes" id="UP000199045"/>
    </source>
</evidence>
<evidence type="ECO:0000313" key="1">
    <source>
        <dbReference type="EMBL" id="SDG56055.1"/>
    </source>
</evidence>
<gene>
    <name evidence="1" type="ORF">SAMN04488121_10518</name>
</gene>
<sequence length="51" mass="6237">MKIETNFQYFIAMIVIASYLRKGFDKLSETENRHLDEISRSVENWEINHYR</sequence>
<proteinExistence type="predicted"/>
<reference evidence="1 2" key="1">
    <citation type="submission" date="2016-10" db="EMBL/GenBank/DDBJ databases">
        <authorList>
            <person name="de Groot N.N."/>
        </authorList>
    </citation>
    <scope>NUCLEOTIDE SEQUENCE [LARGE SCALE GENOMIC DNA]</scope>
    <source>
        <strain evidence="1 2">DSM 527</strain>
    </source>
</reference>
<dbReference type="AlphaFoldDB" id="A0A1G7V858"/>
<dbReference type="Proteomes" id="UP000199045">
    <property type="component" value="Unassembled WGS sequence"/>
</dbReference>
<accession>A0A1G7V858</accession>
<protein>
    <submittedName>
        <fullName evidence="1">Uncharacterized protein</fullName>
    </submittedName>
</protein>
<dbReference type="EMBL" id="FNBN01000005">
    <property type="protein sequence ID" value="SDG56055.1"/>
    <property type="molecule type" value="Genomic_DNA"/>
</dbReference>
<dbReference type="STRING" id="104663.SAMN04488121_10518"/>
<organism evidence="1 2">
    <name type="scientific">Chitinophaga filiformis</name>
    <name type="common">Myxococcus filiformis</name>
    <name type="synonym">Flexibacter filiformis</name>
    <dbReference type="NCBI Taxonomy" id="104663"/>
    <lineage>
        <taxon>Bacteria</taxon>
        <taxon>Pseudomonadati</taxon>
        <taxon>Bacteroidota</taxon>
        <taxon>Chitinophagia</taxon>
        <taxon>Chitinophagales</taxon>
        <taxon>Chitinophagaceae</taxon>
        <taxon>Chitinophaga</taxon>
    </lineage>
</organism>